<sequence length="719" mass="76411">MKTLELRLGDDGVALIHIDLVDRPMNVLTPELVEDLAAAVEEVAAAPGITGVILASAKPGAFVAGADIKGMLALLDAGPVPAAQGVALGEAFGRLTRRMEACGKPFVAALEGPALGGGFELALACHRRVMADQPKAVVGLPEVGLGLLPAGGGTQRLPRLIGIEKALGLLLTGRHVKAAEALKLGIVHELVPAGDTVAAARRWLLAQPRAVQPWDDKGFRIPGGAGPTAPHASRSFTAGTTLLAGQTQRNLPAPLAILSCVYEGTQLPLDVGLRVERKYFGRLLADPVARNLMRTLFLNKGRIDKLANRPVGVPPSKVARLGVLGAGMMGAGIAHVAAGVGIEVVLLDSTLAQAERGKAHAARQLDKAVERGRTTREQADAVLARIRPATDHASLAGCDFVIEAVFENRDIKAQVTRQACAAMAATAIFGSNTSTLPITGLAQAFERPEDFIGVHFFSPVERMPLIELIVGEQTSPRTLARAMDLAAQLRKTPIVVNDRRGFFTSRVFGTFIKEGIAMLQEGVAPALIENAARQAGMPVGPLAVIDEVSLDITLKVYEQWRADGVQPPHEPVLSIDATRKMVDQLGRRGKAAGAGFYEYPEGGRKFLWPGLSEHWPVAAQQPSVDHLGRRFLTIQALEGARCMEEEVVRDPADADVGSILGIGYPAWTGGVLSYIETVGLARFVADAQEMARLHGPRYQPSPWLVERALRNAPFYPPMG</sequence>
<evidence type="ECO:0000256" key="4">
    <source>
        <dbReference type="ARBA" id="ARBA00022963"/>
    </source>
</evidence>
<dbReference type="Gene3D" id="3.40.50.720">
    <property type="entry name" value="NAD(P)-binding Rossmann-like Domain"/>
    <property type="match status" value="1"/>
</dbReference>
<dbReference type="InterPro" id="IPR008927">
    <property type="entry name" value="6-PGluconate_DH-like_C_sf"/>
</dbReference>
<dbReference type="GO" id="GO:0070403">
    <property type="term" value="F:NAD+ binding"/>
    <property type="evidence" value="ECO:0007669"/>
    <property type="project" value="InterPro"/>
</dbReference>
<dbReference type="UniPathway" id="UPA00659"/>
<protein>
    <submittedName>
        <fullName evidence="13">3-hydroxyacyl-CoA dehydrogenase</fullName>
    </submittedName>
</protein>
<name>A0A147H4Q9_9BURK</name>
<evidence type="ECO:0000259" key="11">
    <source>
        <dbReference type="Pfam" id="PF00725"/>
    </source>
</evidence>
<evidence type="ECO:0000256" key="10">
    <source>
        <dbReference type="ARBA" id="ARBA00049556"/>
    </source>
</evidence>
<comment type="similarity">
    <text evidence="2">In the central section; belongs to the 3-hydroxyacyl-CoA dehydrogenase family.</text>
</comment>
<evidence type="ECO:0000259" key="12">
    <source>
        <dbReference type="Pfam" id="PF02737"/>
    </source>
</evidence>
<dbReference type="GO" id="GO:0004300">
    <property type="term" value="F:enoyl-CoA hydratase activity"/>
    <property type="evidence" value="ECO:0007669"/>
    <property type="project" value="TreeGrafter"/>
</dbReference>
<dbReference type="PANTHER" id="PTHR43612">
    <property type="entry name" value="TRIFUNCTIONAL ENZYME SUBUNIT ALPHA"/>
    <property type="match status" value="1"/>
</dbReference>
<dbReference type="Pfam" id="PF00378">
    <property type="entry name" value="ECH_1"/>
    <property type="match status" value="1"/>
</dbReference>
<accession>A0A147H4Q9</accession>
<organism evidence="13 14">
    <name type="scientific">Pseudacidovorax intermedius</name>
    <dbReference type="NCBI Taxonomy" id="433924"/>
    <lineage>
        <taxon>Bacteria</taxon>
        <taxon>Pseudomonadati</taxon>
        <taxon>Pseudomonadota</taxon>
        <taxon>Betaproteobacteria</taxon>
        <taxon>Burkholderiales</taxon>
        <taxon>Comamonadaceae</taxon>
        <taxon>Pseudacidovorax</taxon>
    </lineage>
</organism>
<dbReference type="AlphaFoldDB" id="A0A147H4Q9"/>
<comment type="catalytic activity">
    <reaction evidence="10">
        <text>a (3S)-3-hydroxyacyl-CoA + NAD(+) = a 3-oxoacyl-CoA + NADH + H(+)</text>
        <dbReference type="Rhea" id="RHEA:22432"/>
        <dbReference type="ChEBI" id="CHEBI:15378"/>
        <dbReference type="ChEBI" id="CHEBI:57318"/>
        <dbReference type="ChEBI" id="CHEBI:57540"/>
        <dbReference type="ChEBI" id="CHEBI:57945"/>
        <dbReference type="ChEBI" id="CHEBI:90726"/>
        <dbReference type="EC" id="1.1.1.35"/>
    </reaction>
</comment>
<comment type="pathway">
    <text evidence="1">Lipid metabolism; fatty acid beta-oxidation.</text>
</comment>
<dbReference type="InterPro" id="IPR029045">
    <property type="entry name" value="ClpP/crotonase-like_dom_sf"/>
</dbReference>
<reference evidence="13 14" key="1">
    <citation type="journal article" date="2016" name="Front. Microbiol.">
        <title>Genomic Resource of Rice Seed Associated Bacteria.</title>
        <authorList>
            <person name="Midha S."/>
            <person name="Bansal K."/>
            <person name="Sharma S."/>
            <person name="Kumar N."/>
            <person name="Patil P.P."/>
            <person name="Chaudhry V."/>
            <person name="Patil P.B."/>
        </authorList>
    </citation>
    <scope>NUCLEOTIDE SEQUENCE [LARGE SCALE GENOMIC DNA]</scope>
    <source>
        <strain evidence="13 14">NS331</strain>
    </source>
</reference>
<dbReference type="GO" id="GO:0006635">
    <property type="term" value="P:fatty acid beta-oxidation"/>
    <property type="evidence" value="ECO:0007669"/>
    <property type="project" value="UniProtKB-UniPathway"/>
</dbReference>
<feature type="domain" description="3-hydroxyacyl-CoA dehydrogenase NAD binding" evidence="12">
    <location>
        <begin position="321"/>
        <end position="498"/>
    </location>
</feature>
<evidence type="ECO:0000256" key="8">
    <source>
        <dbReference type="ARBA" id="ARBA00023239"/>
    </source>
</evidence>
<dbReference type="InterPro" id="IPR050136">
    <property type="entry name" value="FA_oxidation_alpha_subunit"/>
</dbReference>
<keyword evidence="7" id="KW-0443">Lipid metabolism</keyword>
<dbReference type="InterPro" id="IPR006108">
    <property type="entry name" value="3HC_DH_C"/>
</dbReference>
<dbReference type="Gene3D" id="3.90.226.10">
    <property type="entry name" value="2-enoyl-CoA Hydratase, Chain A, domain 1"/>
    <property type="match status" value="1"/>
</dbReference>
<evidence type="ECO:0000256" key="2">
    <source>
        <dbReference type="ARBA" id="ARBA00007005"/>
    </source>
</evidence>
<feature type="domain" description="3-hydroxyacyl-CoA dehydrogenase C-terminal" evidence="11">
    <location>
        <begin position="501"/>
        <end position="599"/>
    </location>
</feature>
<comment type="caution">
    <text evidence="13">The sequence shown here is derived from an EMBL/GenBank/DDBJ whole genome shotgun (WGS) entry which is preliminary data.</text>
</comment>
<dbReference type="SUPFAM" id="SSF51735">
    <property type="entry name" value="NAD(P)-binding Rossmann-fold domains"/>
    <property type="match status" value="1"/>
</dbReference>
<dbReference type="OrthoDB" id="5287258at2"/>
<dbReference type="PATRIC" id="fig|433924.3.peg.3056"/>
<dbReference type="Pfam" id="PF00725">
    <property type="entry name" value="3HCDH"/>
    <property type="match status" value="1"/>
</dbReference>
<evidence type="ECO:0000256" key="7">
    <source>
        <dbReference type="ARBA" id="ARBA00023098"/>
    </source>
</evidence>
<dbReference type="RefSeq" id="WP_058641073.1">
    <property type="nucleotide sequence ID" value="NZ_LDSL01000038.1"/>
</dbReference>
<keyword evidence="4" id="KW-0442">Lipid degradation</keyword>
<dbReference type="GO" id="GO:0016509">
    <property type="term" value="F:long-chain (3S)-3-hydroxyacyl-CoA dehydrogenase (NAD+) activity"/>
    <property type="evidence" value="ECO:0007669"/>
    <property type="project" value="TreeGrafter"/>
</dbReference>
<keyword evidence="9" id="KW-0511">Multifunctional enzyme</keyword>
<gene>
    <name evidence="13" type="ORF">NS331_05935</name>
</gene>
<dbReference type="Proteomes" id="UP000072741">
    <property type="component" value="Unassembled WGS sequence"/>
</dbReference>
<evidence type="ECO:0000256" key="9">
    <source>
        <dbReference type="ARBA" id="ARBA00023268"/>
    </source>
</evidence>
<keyword evidence="6" id="KW-0520">NAD</keyword>
<evidence type="ECO:0000313" key="14">
    <source>
        <dbReference type="Proteomes" id="UP000072741"/>
    </source>
</evidence>
<dbReference type="InterPro" id="IPR006176">
    <property type="entry name" value="3-OHacyl-CoA_DH_NAD-bd"/>
</dbReference>
<dbReference type="EMBL" id="LDSL01000038">
    <property type="protein sequence ID" value="KTT24832.1"/>
    <property type="molecule type" value="Genomic_DNA"/>
</dbReference>
<dbReference type="Gene3D" id="1.10.1040.50">
    <property type="match status" value="1"/>
</dbReference>
<dbReference type="Pfam" id="PF02737">
    <property type="entry name" value="3HCDH_N"/>
    <property type="match status" value="1"/>
</dbReference>
<dbReference type="SUPFAM" id="SSF48179">
    <property type="entry name" value="6-phosphogluconate dehydrogenase C-terminal domain-like"/>
    <property type="match status" value="2"/>
</dbReference>
<dbReference type="FunFam" id="3.40.50.720:FF:000009">
    <property type="entry name" value="Fatty oxidation complex, alpha subunit"/>
    <property type="match status" value="1"/>
</dbReference>
<evidence type="ECO:0000256" key="1">
    <source>
        <dbReference type="ARBA" id="ARBA00005005"/>
    </source>
</evidence>
<evidence type="ECO:0000256" key="6">
    <source>
        <dbReference type="ARBA" id="ARBA00023027"/>
    </source>
</evidence>
<keyword evidence="8" id="KW-0456">Lyase</keyword>
<evidence type="ECO:0000313" key="13">
    <source>
        <dbReference type="EMBL" id="KTT24832.1"/>
    </source>
</evidence>
<keyword evidence="14" id="KW-1185">Reference proteome</keyword>
<dbReference type="InterPro" id="IPR036291">
    <property type="entry name" value="NAD(P)-bd_dom_sf"/>
</dbReference>
<proteinExistence type="inferred from homology"/>
<keyword evidence="5" id="KW-0560">Oxidoreductase</keyword>
<dbReference type="SUPFAM" id="SSF52096">
    <property type="entry name" value="ClpP/crotonase"/>
    <property type="match status" value="1"/>
</dbReference>
<evidence type="ECO:0000256" key="3">
    <source>
        <dbReference type="ARBA" id="ARBA00022832"/>
    </source>
</evidence>
<dbReference type="InterPro" id="IPR001753">
    <property type="entry name" value="Enoyl-CoA_hydra/iso"/>
</dbReference>
<dbReference type="CDD" id="cd06558">
    <property type="entry name" value="crotonase-like"/>
    <property type="match status" value="1"/>
</dbReference>
<keyword evidence="3" id="KW-0276">Fatty acid metabolism</keyword>
<evidence type="ECO:0000256" key="5">
    <source>
        <dbReference type="ARBA" id="ARBA00023002"/>
    </source>
</evidence>
<dbReference type="PANTHER" id="PTHR43612:SF3">
    <property type="entry name" value="TRIFUNCTIONAL ENZYME SUBUNIT ALPHA, MITOCHONDRIAL"/>
    <property type="match status" value="1"/>
</dbReference>